<dbReference type="EMBL" id="CAJOBD010001520">
    <property type="protein sequence ID" value="CAF3808146.1"/>
    <property type="molecule type" value="Genomic_DNA"/>
</dbReference>
<dbReference type="EMBL" id="CAJNOL010004047">
    <property type="protein sequence ID" value="CAF1579844.1"/>
    <property type="molecule type" value="Genomic_DNA"/>
</dbReference>
<sequence>MLQSGITKSVLEVVEQLRESAEHIVAALRDALKQNKIDIWQMTSNSVDNTNTNYGRHHSVFIDVESHVAQLYSHFSSSSSSSKRVANLKEYLQLTFKDINSYRELLFVQIEKYLADHDIKETNNQ</sequence>
<reference evidence="1" key="1">
    <citation type="submission" date="2021-02" db="EMBL/GenBank/DDBJ databases">
        <authorList>
            <person name="Nowell W R."/>
        </authorList>
    </citation>
    <scope>NUCLEOTIDE SEQUENCE</scope>
</reference>
<accession>A0A815ERJ1</accession>
<dbReference type="EMBL" id="CAJNOL010004048">
    <property type="protein sequence ID" value="CAF1579902.1"/>
    <property type="molecule type" value="Genomic_DNA"/>
</dbReference>
<dbReference type="Proteomes" id="UP000663823">
    <property type="component" value="Unassembled WGS sequence"/>
</dbReference>
<dbReference type="EMBL" id="CAJOAX010005443">
    <property type="protein sequence ID" value="CAF3948137.1"/>
    <property type="molecule type" value="Genomic_DNA"/>
</dbReference>
<organism evidence="1 9">
    <name type="scientific">Rotaria sordida</name>
    <dbReference type="NCBI Taxonomy" id="392033"/>
    <lineage>
        <taxon>Eukaryota</taxon>
        <taxon>Metazoa</taxon>
        <taxon>Spiralia</taxon>
        <taxon>Gnathifera</taxon>
        <taxon>Rotifera</taxon>
        <taxon>Eurotatoria</taxon>
        <taxon>Bdelloidea</taxon>
        <taxon>Philodinida</taxon>
        <taxon>Philodinidae</taxon>
        <taxon>Rotaria</taxon>
    </lineage>
</organism>
<protein>
    <submittedName>
        <fullName evidence="1">Uncharacterized protein</fullName>
    </submittedName>
</protein>
<name>A0A815ERJ1_9BILA</name>
<dbReference type="EMBL" id="CAJNOO010003695">
    <property type="protein sequence ID" value="CAF1350613.1"/>
    <property type="molecule type" value="Genomic_DNA"/>
</dbReference>
<evidence type="ECO:0000313" key="6">
    <source>
        <dbReference type="EMBL" id="CAF1579902.1"/>
    </source>
</evidence>
<evidence type="ECO:0000313" key="1">
    <source>
        <dbReference type="EMBL" id="CAF1309906.1"/>
    </source>
</evidence>
<evidence type="ECO:0000313" key="10">
    <source>
        <dbReference type="Proteomes" id="UP000663870"/>
    </source>
</evidence>
<comment type="caution">
    <text evidence="1">The sequence shown here is derived from an EMBL/GenBank/DDBJ whole genome shotgun (WGS) entry which is preliminary data.</text>
</comment>
<gene>
    <name evidence="7" type="ORF">JBS370_LOCUS15706</name>
    <name evidence="5" type="ORF">JXQ802_LOCUS46093</name>
    <name evidence="6" type="ORF">JXQ802_LOCUS46100</name>
    <name evidence="8" type="ORF">OTI717_LOCUS26233</name>
    <name evidence="1" type="ORF">PYM288_LOCUS30360</name>
    <name evidence="2" type="ORF">PYM288_LOCUS30367</name>
    <name evidence="3" type="ORF">RFH988_LOCUS32280</name>
    <name evidence="4" type="ORF">ZHD862_LOCUS32465</name>
</gene>
<dbReference type="Proteomes" id="UP000663836">
    <property type="component" value="Unassembled WGS sequence"/>
</dbReference>
<dbReference type="Proteomes" id="UP000663870">
    <property type="component" value="Unassembled WGS sequence"/>
</dbReference>
<evidence type="ECO:0000313" key="7">
    <source>
        <dbReference type="EMBL" id="CAF3808146.1"/>
    </source>
</evidence>
<dbReference type="AlphaFoldDB" id="A0A815ERJ1"/>
<keyword evidence="10" id="KW-1185">Reference proteome</keyword>
<dbReference type="Proteomes" id="UP000663882">
    <property type="component" value="Unassembled WGS sequence"/>
</dbReference>
<evidence type="ECO:0000313" key="4">
    <source>
        <dbReference type="EMBL" id="CAF1387874.1"/>
    </source>
</evidence>
<evidence type="ECO:0000313" key="5">
    <source>
        <dbReference type="EMBL" id="CAF1579844.1"/>
    </source>
</evidence>
<evidence type="ECO:0000313" key="8">
    <source>
        <dbReference type="EMBL" id="CAF3948137.1"/>
    </source>
</evidence>
<evidence type="ECO:0000313" key="9">
    <source>
        <dbReference type="Proteomes" id="UP000663854"/>
    </source>
</evidence>
<evidence type="ECO:0000313" key="2">
    <source>
        <dbReference type="EMBL" id="CAF1310041.1"/>
    </source>
</evidence>
<dbReference type="EMBL" id="CAJNOT010003511">
    <property type="protein sequence ID" value="CAF1387874.1"/>
    <property type="molecule type" value="Genomic_DNA"/>
</dbReference>
<proteinExistence type="predicted"/>
<evidence type="ECO:0000313" key="3">
    <source>
        <dbReference type="EMBL" id="CAF1350613.1"/>
    </source>
</evidence>
<dbReference type="Proteomes" id="UP000663864">
    <property type="component" value="Unassembled WGS sequence"/>
</dbReference>
<dbReference type="Proteomes" id="UP000663854">
    <property type="component" value="Unassembled WGS sequence"/>
</dbReference>
<dbReference type="EMBL" id="CAJNOH010002784">
    <property type="protein sequence ID" value="CAF1310041.1"/>
    <property type="molecule type" value="Genomic_DNA"/>
</dbReference>
<dbReference type="EMBL" id="CAJNOH010002783">
    <property type="protein sequence ID" value="CAF1309906.1"/>
    <property type="molecule type" value="Genomic_DNA"/>
</dbReference>